<organism evidence="3">
    <name type="scientific">marine metagenome</name>
    <dbReference type="NCBI Taxonomy" id="408172"/>
    <lineage>
        <taxon>unclassified sequences</taxon>
        <taxon>metagenomes</taxon>
        <taxon>ecological metagenomes</taxon>
    </lineage>
</organism>
<evidence type="ECO:0000313" key="3">
    <source>
        <dbReference type="EMBL" id="SVC45663.1"/>
    </source>
</evidence>
<feature type="region of interest" description="Disordered" evidence="1">
    <location>
        <begin position="166"/>
        <end position="196"/>
    </location>
</feature>
<feature type="non-terminal residue" evidence="3">
    <location>
        <position position="346"/>
    </location>
</feature>
<accession>A0A382M9J8</accession>
<dbReference type="Gene3D" id="3.10.450.190">
    <property type="match status" value="1"/>
</dbReference>
<feature type="compositionally biased region" description="Polar residues" evidence="1">
    <location>
        <begin position="179"/>
        <end position="196"/>
    </location>
</feature>
<dbReference type="SUPFAM" id="SSF69255">
    <property type="entry name" value="gp5 N-terminal domain-like"/>
    <property type="match status" value="1"/>
</dbReference>
<evidence type="ECO:0000259" key="2">
    <source>
        <dbReference type="Pfam" id="PF06714"/>
    </source>
</evidence>
<proteinExistence type="predicted"/>
<name>A0A382M9J8_9ZZZZ</name>
<reference evidence="3" key="1">
    <citation type="submission" date="2018-05" db="EMBL/GenBank/DDBJ databases">
        <authorList>
            <person name="Lanie J.A."/>
            <person name="Ng W.-L."/>
            <person name="Kazmierczak K.M."/>
            <person name="Andrzejewski T.M."/>
            <person name="Davidsen T.M."/>
            <person name="Wayne K.J."/>
            <person name="Tettelin H."/>
            <person name="Glass J.I."/>
            <person name="Rusch D."/>
            <person name="Podicherti R."/>
            <person name="Tsui H.-C.T."/>
            <person name="Winkler M.E."/>
        </authorList>
    </citation>
    <scope>NUCLEOTIDE SEQUENCE</scope>
</reference>
<sequence>MNNYFMGQDGFNWFVGVVEDRADPEKAGRVRVRCLGYHSANIQDIPTEDLPWASVMMPVTAGANSGIGVSPHFLIEGTWVVGFFRDPAKQEPVIIGAIPGKNTSETTNFTLAASSKVGGYSGTTTSSPPPAATQSAGGFKDPNSKYPTSLYIDKTDTNLLAQEAFDTHPSKSIKDAKDSWSTASGSAEQPATTQSSAKYPTNHVFETETGHYVEFDDTVGNERIHLYHKMGTFIEIDSAGNMIIKTVGNVTNIVAGNMDTYVKGNYSVSAGGNIDVYAGGNLTELVDGNRKTTITGTETLEITGNVTNTMKGKLTEEVTMDVTQDYKINLTTTIGALGSIKASAAM</sequence>
<feature type="compositionally biased region" description="Basic and acidic residues" evidence="1">
    <location>
        <begin position="166"/>
        <end position="178"/>
    </location>
</feature>
<feature type="region of interest" description="Disordered" evidence="1">
    <location>
        <begin position="118"/>
        <end position="141"/>
    </location>
</feature>
<feature type="domain" description="Protein Gp5 N-terminal OB-fold" evidence="2">
    <location>
        <begin position="40"/>
        <end position="105"/>
    </location>
</feature>
<gene>
    <name evidence="3" type="ORF">METZ01_LOCUS298517</name>
</gene>
<protein>
    <recommendedName>
        <fullName evidence="2">Protein Gp5 N-terminal OB-fold domain-containing protein</fullName>
    </recommendedName>
</protein>
<dbReference type="SUPFAM" id="SSF69349">
    <property type="entry name" value="Phage fibre proteins"/>
    <property type="match status" value="1"/>
</dbReference>
<dbReference type="EMBL" id="UINC01092247">
    <property type="protein sequence ID" value="SVC45663.1"/>
    <property type="molecule type" value="Genomic_DNA"/>
</dbReference>
<evidence type="ECO:0000256" key="1">
    <source>
        <dbReference type="SAM" id="MobiDB-lite"/>
    </source>
</evidence>
<dbReference type="InterPro" id="IPR009590">
    <property type="entry name" value="Gp5_OB_N"/>
</dbReference>
<dbReference type="Pfam" id="PF06714">
    <property type="entry name" value="Gp5_OB"/>
    <property type="match status" value="1"/>
</dbReference>
<feature type="compositionally biased region" description="Low complexity" evidence="1">
    <location>
        <begin position="122"/>
        <end position="138"/>
    </location>
</feature>
<dbReference type="Gene3D" id="2.40.50.260">
    <property type="entry name" value="Nucleic acid-binding protein domain"/>
    <property type="match status" value="1"/>
</dbReference>
<dbReference type="AlphaFoldDB" id="A0A382M9J8"/>